<proteinExistence type="predicted"/>
<dbReference type="RefSeq" id="WP_004629389.1">
    <property type="nucleotide sequence ID" value="NZ_AORV01000061.1"/>
</dbReference>
<sequence>MKRILSIIMVIALVLANLSLNVQKVFAASPAPAAGNIIITNNLTGKSDIIYIFGLDPGTLVKVYTASTGNKILTYGTVSKSKSEITLSVPQIGTDEGSLYISVIEKGNTESGRTKADYPAEPRSGAIDPKAVTITNNAQKSDVIYVSGLTPRDVIKVYSAETGGKLLGSKTVSTSGSDVTITVPQVGSAEGSVYVTVTSKGYLESKRTEVPFKAEPASAPLDPDNIVINNNAKSADTVYIPGLSAGDVVKIYNDSGKVLATKTVGSSAYDATISVPQLGVDAGIVYITVTSKELAESSSVPVEFEGELASEKPNSGFITVTNNSGKADTVYVTGLSPSDVVKVYNKETKGSLLGQSTVTSSGNEATVSIPQLGSSSGVVYVTVTNAGRNESQRVKISYSQEGSSTDIAPSNITVTNNVGKADTVYVSGLVSGDVVKVYDAEYTGNLLGSATVAKSATDVTISISQLGTDSGSVYVSITTSGKLESSRVPAEYLAESKSNSLDSNSVTVTNNSGAADTIYVTGLTEGTLIKVYNAPASGSLLGSATVATSKTDATVTISQLGIAGGSVYLTITQPGAQESGRTKIDYSAEGTSTDPNINNISISNNVGKADTIYVSNLTSGDIVRIYNAPSQGNIIGTATVASSAADVTVSIAQLGTAAGSVYVTVSSTGKAESKRTKADYKAESVYVDVDSSNITVTNNAGKADTVYFTRLSAGDVVKVYDSLQGGTLLGSATVAAGSTDTTVSIPQLGKGAGSVFVTVSSTDKSESARKEVTYTGEASSVDLSESQIVVTNNISGTPDTIYVSGLSPEDVVKAYSAQNQGILLGSATVPAAGTDATITVTQLGTANGSVYITVTSSGKLESNRTKADYSDEGKSTEPDSNNITINNNSGAADTVRVTGLTAGDVVRVYSAETGGNLLGSATVTTYSSEATVTITQLGTAAGKVYVTVAGTNKAESKRITADYDAEPVSGKLDSARITVTNNAGSSDTVRVTGLTPGDIVKVYSLSSGGNLLGSATVSSSSTEATVEIAQLGTAEGKVFVTVTSVNKAEGERTDAAYKAEEASAPPDPAKVSVANNYGIASTITVGGLKDNDVVSIYSAESGGILLGKGTVATYNSEVTISVSQLSDTGGDVYITVTTPGKLESNRAKVTYEAKATSTPPDASNVEIYNNVGFADTITVFGMEPNAVIKVYTQATGGNPIGTATVPADSTEATISITQLGVNDGVVYISVTTKGKTESGRAAISYTKESASEPLAAGNVKITNNSGMSDTIVVTGLLAYDTIKIYNSETDGTRLATAVADENTLAATANISQLGTGAGKIYITVTNYGRSESARTAVEYEAESTAPLASNIFIVNNAGIADTITVKGLNDNDVVKVYDAASNGNLIGAATVPPGSSMATMSVTQLTSAAGKVYVSVTNYGRAESSLTKAEYISETSTMAPYIGDIYIVNNVDINDTITVYNLLSGDVVKVYDSAVGGNLLGNASVANNKTEATVSVEDLGSAAGTVYVSVITKGKTESVRTEAGYVAESRSTAPYAGNIYITNNVTLSDIIQVSGLTAGDKVKVYDSESGGELLGSATASSGSDQVKITVKQLGESAGSVYVSVTSKGKTESKRTEAEYVSEQTTNEPYAGYISVSNNPTGTSDTVTVTNLNGGDIINVYSAAAGGSLLGSATVASGSTTGTVVISQLGTASGSVYISITSAGKAESNRTKADYLAE</sequence>
<feature type="region of interest" description="Disordered" evidence="1">
    <location>
        <begin position="861"/>
        <end position="888"/>
    </location>
</feature>
<evidence type="ECO:0000313" key="4">
    <source>
        <dbReference type="Proteomes" id="UP000014155"/>
    </source>
</evidence>
<feature type="compositionally biased region" description="Polar residues" evidence="1">
    <location>
        <begin position="878"/>
        <end position="888"/>
    </location>
</feature>
<dbReference type="PATRIC" id="fig|1195236.3.peg.4519"/>
<organism evidence="3 4">
    <name type="scientific">Ruminiclostridium cellobioparum subsp. termitidis CT1112</name>
    <dbReference type="NCBI Taxonomy" id="1195236"/>
    <lineage>
        <taxon>Bacteria</taxon>
        <taxon>Bacillati</taxon>
        <taxon>Bacillota</taxon>
        <taxon>Clostridia</taxon>
        <taxon>Eubacteriales</taxon>
        <taxon>Oscillospiraceae</taxon>
        <taxon>Ruminiclostridium</taxon>
    </lineage>
</organism>
<evidence type="ECO:0000256" key="2">
    <source>
        <dbReference type="SAM" id="SignalP"/>
    </source>
</evidence>
<dbReference type="EMBL" id="AORV01000061">
    <property type="protein sequence ID" value="EMS69950.1"/>
    <property type="molecule type" value="Genomic_DNA"/>
</dbReference>
<dbReference type="Proteomes" id="UP000014155">
    <property type="component" value="Unassembled WGS sequence"/>
</dbReference>
<feature type="signal peptide" evidence="2">
    <location>
        <begin position="1"/>
        <end position="27"/>
    </location>
</feature>
<feature type="chain" id="PRO_5004486791" evidence="2">
    <location>
        <begin position="28"/>
        <end position="1717"/>
    </location>
</feature>
<gene>
    <name evidence="3" type="ORF">CTER_4340</name>
</gene>
<keyword evidence="4" id="KW-1185">Reference proteome</keyword>
<dbReference type="eggNOG" id="COG1621">
    <property type="taxonomic scope" value="Bacteria"/>
</dbReference>
<accession>S0FFT4</accession>
<feature type="compositionally biased region" description="Basic and acidic residues" evidence="1">
    <location>
        <begin position="861"/>
        <end position="877"/>
    </location>
</feature>
<evidence type="ECO:0000313" key="3">
    <source>
        <dbReference type="EMBL" id="EMS69950.1"/>
    </source>
</evidence>
<comment type="caution">
    <text evidence="3">The sequence shown here is derived from an EMBL/GenBank/DDBJ whole genome shotgun (WGS) entry which is preliminary data.</text>
</comment>
<dbReference type="STRING" id="1195236.CTER_4340"/>
<reference evidence="3 4" key="1">
    <citation type="journal article" date="2013" name="Genome Announc.">
        <title>Draft Genome Sequence of the Cellulolytic, Mesophilic, Anaerobic Bacterium Clostridium termitidis Strain CT1112 (DSM 5398).</title>
        <authorList>
            <person name="Lal S."/>
            <person name="Ramachandran U."/>
            <person name="Zhang X."/>
            <person name="Munir R."/>
            <person name="Sparling R."/>
            <person name="Levin D.B."/>
        </authorList>
    </citation>
    <scope>NUCLEOTIDE SEQUENCE [LARGE SCALE GENOMIC DNA]</scope>
    <source>
        <strain evidence="3 4">CT1112</strain>
    </source>
</reference>
<evidence type="ECO:0000256" key="1">
    <source>
        <dbReference type="SAM" id="MobiDB-lite"/>
    </source>
</evidence>
<protein>
    <submittedName>
        <fullName evidence="3">Uncharacterized protein</fullName>
    </submittedName>
</protein>
<name>S0FFT4_RUMCE</name>
<keyword evidence="2" id="KW-0732">Signal</keyword>